<accession>A0A177ND17</accession>
<evidence type="ECO:0000259" key="1">
    <source>
        <dbReference type="Pfam" id="PF00535"/>
    </source>
</evidence>
<dbReference type="Gene3D" id="3.90.550.10">
    <property type="entry name" value="Spore Coat Polysaccharide Biosynthesis Protein SpsA, Chain A"/>
    <property type="match status" value="1"/>
</dbReference>
<feature type="domain" description="Glycosyltransferase 2-like" evidence="1">
    <location>
        <begin position="4"/>
        <end position="122"/>
    </location>
</feature>
<dbReference type="EMBL" id="LUUJ01000084">
    <property type="protein sequence ID" value="OAI15109.1"/>
    <property type="molecule type" value="Genomic_DNA"/>
</dbReference>
<dbReference type="SUPFAM" id="SSF53448">
    <property type="entry name" value="Nucleotide-diphospho-sugar transferases"/>
    <property type="match status" value="1"/>
</dbReference>
<dbReference type="InterPro" id="IPR029044">
    <property type="entry name" value="Nucleotide-diphossugar_trans"/>
</dbReference>
<dbReference type="RefSeq" id="WP_064040869.1">
    <property type="nucleotide sequence ID" value="NZ_LUUJ01000084.1"/>
</dbReference>
<evidence type="ECO:0000313" key="3">
    <source>
        <dbReference type="Proteomes" id="UP000077857"/>
    </source>
</evidence>
<sequence length="315" mass="34716">MKISAVIPAYNSAKFIKAAVASIEAQTEPVAEIIIVDDGSTDATEAVVRSLPGNIVYYKQANQGPSAARNKGMELAKGDWIAFLDADDQWTENKIALQKTILEKYPELVLVAGDMAEIDNDDDIITESVLAKHGMLEGFRELAGQAIPNALARLVTKNFIPTGTVLAKRDILIAAGGFNSAIRFGEDLELWAKIATHHPISCLPLCLMLRRQHGNNATSANENMLLDLTKVMESIRAFSQQQLKRQGLDPNQLVSNAFWNLGYWYFVNNQANLARKAFISSLKQQLTSRSVAYLIASTLPPFLVTQLRKFKQIIG</sequence>
<dbReference type="PANTHER" id="PTHR43685:SF11">
    <property type="entry name" value="GLYCOSYLTRANSFERASE TAGX-RELATED"/>
    <property type="match status" value="1"/>
</dbReference>
<dbReference type="InterPro" id="IPR001173">
    <property type="entry name" value="Glyco_trans_2-like"/>
</dbReference>
<dbReference type="InterPro" id="IPR050834">
    <property type="entry name" value="Glycosyltransf_2"/>
</dbReference>
<dbReference type="OrthoDB" id="9805612at2"/>
<dbReference type="AlphaFoldDB" id="A0A177ND17"/>
<proteinExistence type="predicted"/>
<dbReference type="Proteomes" id="UP000077857">
    <property type="component" value="Unassembled WGS sequence"/>
</dbReference>
<comment type="caution">
    <text evidence="2">The sequence shown here is derived from an EMBL/GenBank/DDBJ whole genome shotgun (WGS) entry which is preliminary data.</text>
</comment>
<dbReference type="CDD" id="cd00761">
    <property type="entry name" value="Glyco_tranf_GTA_type"/>
    <property type="match status" value="1"/>
</dbReference>
<gene>
    <name evidence="2" type="ORF">A1507_14480</name>
</gene>
<organism evidence="2 3">
    <name type="scientific">Methylomonas koyamae</name>
    <dbReference type="NCBI Taxonomy" id="702114"/>
    <lineage>
        <taxon>Bacteria</taxon>
        <taxon>Pseudomonadati</taxon>
        <taxon>Pseudomonadota</taxon>
        <taxon>Gammaproteobacteria</taxon>
        <taxon>Methylococcales</taxon>
        <taxon>Methylococcaceae</taxon>
        <taxon>Methylomonas</taxon>
    </lineage>
</organism>
<dbReference type="Pfam" id="PF00535">
    <property type="entry name" value="Glycos_transf_2"/>
    <property type="match status" value="1"/>
</dbReference>
<dbReference type="PANTHER" id="PTHR43685">
    <property type="entry name" value="GLYCOSYLTRANSFERASE"/>
    <property type="match status" value="1"/>
</dbReference>
<reference evidence="2 3" key="1">
    <citation type="submission" date="2016-03" db="EMBL/GenBank/DDBJ databases">
        <authorList>
            <person name="Ploux O."/>
        </authorList>
    </citation>
    <scope>NUCLEOTIDE SEQUENCE [LARGE SCALE GENOMIC DNA]</scope>
    <source>
        <strain evidence="2 3">R-45378</strain>
    </source>
</reference>
<protein>
    <recommendedName>
        <fullName evidence="1">Glycosyltransferase 2-like domain-containing protein</fullName>
    </recommendedName>
</protein>
<evidence type="ECO:0000313" key="2">
    <source>
        <dbReference type="EMBL" id="OAI15109.1"/>
    </source>
</evidence>
<name>A0A177ND17_9GAMM</name>